<keyword evidence="1" id="KW-1133">Transmembrane helix</keyword>
<dbReference type="Pfam" id="PF07811">
    <property type="entry name" value="TadE"/>
    <property type="match status" value="1"/>
</dbReference>
<keyword evidence="1" id="KW-0472">Membrane</keyword>
<evidence type="ECO:0000256" key="1">
    <source>
        <dbReference type="SAM" id="Phobius"/>
    </source>
</evidence>
<dbReference type="STRING" id="1736691.SAMN06295964_1365"/>
<organism evidence="3 4">
    <name type="scientific">Aeromicrobium choanae</name>
    <dbReference type="NCBI Taxonomy" id="1736691"/>
    <lineage>
        <taxon>Bacteria</taxon>
        <taxon>Bacillati</taxon>
        <taxon>Actinomycetota</taxon>
        <taxon>Actinomycetes</taxon>
        <taxon>Propionibacteriales</taxon>
        <taxon>Nocardioidaceae</taxon>
        <taxon>Aeromicrobium</taxon>
    </lineage>
</organism>
<feature type="transmembrane region" description="Helical" evidence="1">
    <location>
        <begin position="18"/>
        <end position="38"/>
    </location>
</feature>
<dbReference type="Proteomes" id="UP000191040">
    <property type="component" value="Chromosome I"/>
</dbReference>
<dbReference type="EMBL" id="LT796768">
    <property type="protein sequence ID" value="SKB06552.1"/>
    <property type="molecule type" value="Genomic_DNA"/>
</dbReference>
<dbReference type="OrthoDB" id="3747652at2"/>
<sequence>MAVVRRDERGMVTAETVVVLPFVVLVAFVLVWVVSLGVTQMRVSDASREAARLIARGQPPDEARRAVERAVPGARFRVSLEDGRAGVTVRYRARLPLVPQVRLDLEGRSVAVVE</sequence>
<protein>
    <submittedName>
        <fullName evidence="3">TadE-like protein</fullName>
    </submittedName>
</protein>
<evidence type="ECO:0000313" key="3">
    <source>
        <dbReference type="EMBL" id="SKB06552.1"/>
    </source>
</evidence>
<dbReference type="InterPro" id="IPR049790">
    <property type="entry name" value="Rv3655c/TadE"/>
</dbReference>
<evidence type="ECO:0000313" key="4">
    <source>
        <dbReference type="Proteomes" id="UP000191040"/>
    </source>
</evidence>
<dbReference type="InterPro" id="IPR012495">
    <property type="entry name" value="TadE-like_dom"/>
</dbReference>
<accession>A0A1T4YXN7</accession>
<gene>
    <name evidence="3" type="ORF">SAMN06295964_1365</name>
</gene>
<proteinExistence type="predicted"/>
<evidence type="ECO:0000259" key="2">
    <source>
        <dbReference type="Pfam" id="PF07811"/>
    </source>
</evidence>
<keyword evidence="4" id="KW-1185">Reference proteome</keyword>
<feature type="domain" description="TadE-like" evidence="2">
    <location>
        <begin position="10"/>
        <end position="52"/>
    </location>
</feature>
<reference evidence="4" key="1">
    <citation type="submission" date="2017-02" db="EMBL/GenBank/DDBJ databases">
        <authorList>
            <person name="Varghese N."/>
            <person name="Submissions S."/>
        </authorList>
    </citation>
    <scope>NUCLEOTIDE SEQUENCE [LARGE SCALE GENOMIC DNA]</scope>
    <source>
        <strain evidence="4">9H-4</strain>
    </source>
</reference>
<dbReference type="NCBIfam" id="NF041390">
    <property type="entry name" value="TadE_Rv3655c"/>
    <property type="match status" value="1"/>
</dbReference>
<dbReference type="AlphaFoldDB" id="A0A1T4YXN7"/>
<name>A0A1T4YXN7_9ACTN</name>
<keyword evidence="1" id="KW-0812">Transmembrane</keyword>